<dbReference type="OrthoDB" id="150681at2157"/>
<reference evidence="1 2" key="1">
    <citation type="journal article" date="2012" name="J. Bacteriol.">
        <title>Complete genome sequence of a thermophilic methanogen, Methanocella conradii HZ254, isolated from Chinese rice field soil.</title>
        <authorList>
            <person name="Lu Z."/>
            <person name="Lu Y."/>
        </authorList>
    </citation>
    <scope>NUCLEOTIDE SEQUENCE [LARGE SCALE GENOMIC DNA]</scope>
    <source>
        <strain evidence="2">DSM 24694 / JCM 17849 / CGMCC 1.5162 / HZ254</strain>
    </source>
</reference>
<dbReference type="AlphaFoldDB" id="H8IAM8"/>
<dbReference type="GeneID" id="11971500"/>
<proteinExistence type="predicted"/>
<protein>
    <submittedName>
        <fullName evidence="1">Uncharacterized protein</fullName>
    </submittedName>
</protein>
<dbReference type="STRING" id="1041930.Mtc_1371"/>
<dbReference type="eggNOG" id="arCOG11121">
    <property type="taxonomic scope" value="Archaea"/>
</dbReference>
<dbReference type="Proteomes" id="UP000005233">
    <property type="component" value="Chromosome"/>
</dbReference>
<keyword evidence="2" id="KW-1185">Reference proteome</keyword>
<accession>H8IAM8</accession>
<name>H8IAM8_METCZ</name>
<dbReference type="EMBL" id="CP003243">
    <property type="protein sequence ID" value="AFD00125.1"/>
    <property type="molecule type" value="Genomic_DNA"/>
</dbReference>
<organism evidence="1 2">
    <name type="scientific">Methanocella conradii (strain DSM 24694 / JCM 17849 / CGMCC 1.5162 / HZ254)</name>
    <dbReference type="NCBI Taxonomy" id="1041930"/>
    <lineage>
        <taxon>Archaea</taxon>
        <taxon>Methanobacteriati</taxon>
        <taxon>Methanobacteriota</taxon>
        <taxon>Stenosarchaea group</taxon>
        <taxon>Methanomicrobia</taxon>
        <taxon>Methanocellales</taxon>
        <taxon>Methanocellaceae</taxon>
        <taxon>Methanocella</taxon>
    </lineage>
</organism>
<gene>
    <name evidence="1" type="ordered locus">Mtc_1371</name>
</gene>
<evidence type="ECO:0000313" key="2">
    <source>
        <dbReference type="Proteomes" id="UP000005233"/>
    </source>
</evidence>
<dbReference type="HOGENOM" id="CLU_2021500_0_0_2"/>
<dbReference type="KEGG" id="mez:Mtc_1371"/>
<evidence type="ECO:0000313" key="1">
    <source>
        <dbReference type="EMBL" id="AFD00125.1"/>
    </source>
</evidence>
<sequence length="119" mass="12343">MRISIAILTFAAAISLFISGAGASLAPASFGFPTIVQMANSVAWSQDTANALRYEDVSIDFGGGVPFGPVSLAFPSIHQTSLECQSMTHTDFAQTSEYAAFAYPFVGVGSYGLPVPGLA</sequence>
<dbReference type="RefSeq" id="WP_014405962.1">
    <property type="nucleotide sequence ID" value="NC_017034.1"/>
</dbReference>